<evidence type="ECO:0000256" key="2">
    <source>
        <dbReference type="ARBA" id="ARBA00023015"/>
    </source>
</evidence>
<dbReference type="Gene3D" id="4.10.240.10">
    <property type="entry name" value="Zn(2)-C6 fungal-type DNA-binding domain"/>
    <property type="match status" value="1"/>
</dbReference>
<evidence type="ECO:0000256" key="3">
    <source>
        <dbReference type="ARBA" id="ARBA00023125"/>
    </source>
</evidence>
<sequence>MPGVPSNKACERCKKRHLKCDETRPHCERCSAAGVECPGYVQTRKFIDQGASVRRRYAPYHETHAKSGAAAHVGEGTTGLSSHAQPIIQSQQPRAELFGVQSDNGTSDSTLNSRQDESHISVKNVQMVEAGPFDDIEPVSLQSQSSVLNGLAAHPASDLNLAFGSRAPTSPIGNSISPLASIGRTPALENVLHKTSLDRPDTEKMKSSEDISPQRSEREEFQNIVSELMTGTEHEIAFLTRHFAEIIGPWLDLSDSGKFFSVYVPIRAINAPSLKYAIAALAAKQLGRVKGAKLSTGEGMLTSPATTEMYPNAQADWFLKAANYYYMAASDISNSTSYGYTTASSSAVLESPIEMIGRWLNRMLVQDKDQHVSNKDIFRKAEEMMATAALLTFYKLFDSDGDQWHTHLTGIRKAFDVLVEADRVNLSFFSHGIRTCFWNFARQDYLASYFTRCPTHLDPENLDLWRAAGISIDNHAKFHINQSGPINMSQEDQAANGICWLVSKVVNFLAQSRQSQIAQWTGSSQSRSTGSKDSPGDASQLSTNTWLDLCFGFQSWFEGVPETFRPCVRIEQPKDLSKPSENSKLPFPEVFYSFTTCAATMQHYHFGRIALLLNRPTDDVSAPSTAFDRLQGYREVTKEVEYRSRELCGIALGRPQGGVRIYMIPLLFAVGQCLESDDEHQIIVDLLRGVEADLGWAAEYAVQKLYASWNR</sequence>
<feature type="region of interest" description="Disordered" evidence="6">
    <location>
        <begin position="520"/>
        <end position="539"/>
    </location>
</feature>
<dbReference type="GeneID" id="81363551"/>
<gene>
    <name evidence="8" type="ORF">N7532_012081</name>
</gene>
<keyword evidence="9" id="KW-1185">Reference proteome</keyword>
<dbReference type="PROSITE" id="PS00463">
    <property type="entry name" value="ZN2_CY6_FUNGAL_1"/>
    <property type="match status" value="1"/>
</dbReference>
<dbReference type="GO" id="GO:0000976">
    <property type="term" value="F:transcription cis-regulatory region binding"/>
    <property type="evidence" value="ECO:0007669"/>
    <property type="project" value="TreeGrafter"/>
</dbReference>
<protein>
    <recommendedName>
        <fullName evidence="7">Zn(2)-C6 fungal-type domain-containing protein</fullName>
    </recommendedName>
</protein>
<name>A0A9W9JVF6_9EURO</name>
<dbReference type="AlphaFoldDB" id="A0A9W9JVF6"/>
<reference evidence="8" key="2">
    <citation type="journal article" date="2023" name="IMA Fungus">
        <title>Comparative genomic study of the Penicillium genus elucidates a diverse pangenome and 15 lateral gene transfer events.</title>
        <authorList>
            <person name="Petersen C."/>
            <person name="Sorensen T."/>
            <person name="Nielsen M.R."/>
            <person name="Sondergaard T.E."/>
            <person name="Sorensen J.L."/>
            <person name="Fitzpatrick D.A."/>
            <person name="Frisvad J.C."/>
            <person name="Nielsen K.L."/>
        </authorList>
    </citation>
    <scope>NUCLEOTIDE SEQUENCE</scope>
    <source>
        <strain evidence="8">IBT 30761</strain>
    </source>
</reference>
<accession>A0A9W9JVF6</accession>
<feature type="compositionally biased region" description="Basic and acidic residues" evidence="6">
    <location>
        <begin position="194"/>
        <end position="209"/>
    </location>
</feature>
<proteinExistence type="predicted"/>
<dbReference type="GO" id="GO:0000981">
    <property type="term" value="F:DNA-binding transcription factor activity, RNA polymerase II-specific"/>
    <property type="evidence" value="ECO:0007669"/>
    <property type="project" value="InterPro"/>
</dbReference>
<feature type="region of interest" description="Disordered" evidence="6">
    <location>
        <begin position="99"/>
        <end position="119"/>
    </location>
</feature>
<dbReference type="Pfam" id="PF11951">
    <property type="entry name" value="Fungal_trans_2"/>
    <property type="match status" value="1"/>
</dbReference>
<comment type="caution">
    <text evidence="8">The sequence shown here is derived from an EMBL/GenBank/DDBJ whole genome shotgun (WGS) entry which is preliminary data.</text>
</comment>
<dbReference type="GO" id="GO:0045944">
    <property type="term" value="P:positive regulation of transcription by RNA polymerase II"/>
    <property type="evidence" value="ECO:0007669"/>
    <property type="project" value="TreeGrafter"/>
</dbReference>
<dbReference type="InterPro" id="IPR036864">
    <property type="entry name" value="Zn2-C6_fun-type_DNA-bd_sf"/>
</dbReference>
<evidence type="ECO:0000313" key="8">
    <source>
        <dbReference type="EMBL" id="KAJ5083038.1"/>
    </source>
</evidence>
<dbReference type="OrthoDB" id="5418899at2759"/>
<dbReference type="SUPFAM" id="SSF57701">
    <property type="entry name" value="Zn2/Cys6 DNA-binding domain"/>
    <property type="match status" value="1"/>
</dbReference>
<feature type="region of interest" description="Disordered" evidence="6">
    <location>
        <begin position="194"/>
        <end position="218"/>
    </location>
</feature>
<keyword evidence="4" id="KW-0804">Transcription</keyword>
<dbReference type="GO" id="GO:0005634">
    <property type="term" value="C:nucleus"/>
    <property type="evidence" value="ECO:0007669"/>
    <property type="project" value="UniProtKB-SubCell"/>
</dbReference>
<dbReference type="EMBL" id="JAPQKI010000011">
    <property type="protein sequence ID" value="KAJ5083038.1"/>
    <property type="molecule type" value="Genomic_DNA"/>
</dbReference>
<dbReference type="Pfam" id="PF00172">
    <property type="entry name" value="Zn_clus"/>
    <property type="match status" value="1"/>
</dbReference>
<reference evidence="8" key="1">
    <citation type="submission" date="2022-11" db="EMBL/GenBank/DDBJ databases">
        <authorList>
            <person name="Petersen C."/>
        </authorList>
    </citation>
    <scope>NUCLEOTIDE SEQUENCE</scope>
    <source>
        <strain evidence="8">IBT 30761</strain>
    </source>
</reference>
<dbReference type="Proteomes" id="UP001149074">
    <property type="component" value="Unassembled WGS sequence"/>
</dbReference>
<evidence type="ECO:0000256" key="4">
    <source>
        <dbReference type="ARBA" id="ARBA00023163"/>
    </source>
</evidence>
<dbReference type="InterPro" id="IPR001138">
    <property type="entry name" value="Zn2Cys6_DnaBD"/>
</dbReference>
<dbReference type="CDD" id="cd00067">
    <property type="entry name" value="GAL4"/>
    <property type="match status" value="1"/>
</dbReference>
<dbReference type="SMART" id="SM00066">
    <property type="entry name" value="GAL4"/>
    <property type="match status" value="1"/>
</dbReference>
<evidence type="ECO:0000259" key="7">
    <source>
        <dbReference type="PROSITE" id="PS50048"/>
    </source>
</evidence>
<keyword evidence="3" id="KW-0238">DNA-binding</keyword>
<dbReference type="PROSITE" id="PS50048">
    <property type="entry name" value="ZN2_CY6_FUNGAL_2"/>
    <property type="match status" value="1"/>
</dbReference>
<evidence type="ECO:0000256" key="5">
    <source>
        <dbReference type="ARBA" id="ARBA00023242"/>
    </source>
</evidence>
<feature type="compositionally biased region" description="Polar residues" evidence="6">
    <location>
        <begin position="101"/>
        <end position="113"/>
    </location>
</feature>
<dbReference type="PANTHER" id="PTHR37534:SF18">
    <property type="entry name" value="ZN(II)2CYS6 TRANSCRIPTION FACTOR (EUROFUNG)"/>
    <property type="match status" value="1"/>
</dbReference>
<evidence type="ECO:0000256" key="6">
    <source>
        <dbReference type="SAM" id="MobiDB-lite"/>
    </source>
</evidence>
<evidence type="ECO:0000313" key="9">
    <source>
        <dbReference type="Proteomes" id="UP001149074"/>
    </source>
</evidence>
<comment type="subcellular location">
    <subcellularLocation>
        <location evidence="1">Nucleus</location>
    </subcellularLocation>
</comment>
<dbReference type="InterPro" id="IPR021858">
    <property type="entry name" value="Fun_TF"/>
</dbReference>
<dbReference type="RefSeq" id="XP_056469560.1">
    <property type="nucleotide sequence ID" value="XM_056624572.1"/>
</dbReference>
<organism evidence="8 9">
    <name type="scientific">Penicillium argentinense</name>
    <dbReference type="NCBI Taxonomy" id="1131581"/>
    <lineage>
        <taxon>Eukaryota</taxon>
        <taxon>Fungi</taxon>
        <taxon>Dikarya</taxon>
        <taxon>Ascomycota</taxon>
        <taxon>Pezizomycotina</taxon>
        <taxon>Eurotiomycetes</taxon>
        <taxon>Eurotiomycetidae</taxon>
        <taxon>Eurotiales</taxon>
        <taxon>Aspergillaceae</taxon>
        <taxon>Penicillium</taxon>
    </lineage>
</organism>
<keyword evidence="2" id="KW-0805">Transcription regulation</keyword>
<feature type="domain" description="Zn(2)-C6 fungal-type" evidence="7">
    <location>
        <begin position="9"/>
        <end position="37"/>
    </location>
</feature>
<dbReference type="GO" id="GO:0008270">
    <property type="term" value="F:zinc ion binding"/>
    <property type="evidence" value="ECO:0007669"/>
    <property type="project" value="InterPro"/>
</dbReference>
<dbReference type="PANTHER" id="PTHR37534">
    <property type="entry name" value="TRANSCRIPTIONAL ACTIVATOR PROTEIN UGA3"/>
    <property type="match status" value="1"/>
</dbReference>
<keyword evidence="5" id="KW-0539">Nucleus</keyword>
<evidence type="ECO:0000256" key="1">
    <source>
        <dbReference type="ARBA" id="ARBA00004123"/>
    </source>
</evidence>